<dbReference type="PANTHER" id="PTHR43643">
    <property type="entry name" value="HISTIDINOL-PHOSPHATE AMINOTRANSFERASE 2"/>
    <property type="match status" value="1"/>
</dbReference>
<comment type="cofactor">
    <cofactor evidence="1">
        <name>pyridoxal 5'-phosphate</name>
        <dbReference type="ChEBI" id="CHEBI:597326"/>
    </cofactor>
</comment>
<proteinExistence type="inferred from homology"/>
<name>A0A160VET9_9ZZZZ</name>
<dbReference type="GO" id="GO:0000105">
    <property type="term" value="P:L-histidine biosynthetic process"/>
    <property type="evidence" value="ECO:0007669"/>
    <property type="project" value="InterPro"/>
</dbReference>
<gene>
    <name evidence="6" type="ORF">MGWOODY_Mmi2122</name>
</gene>
<evidence type="ECO:0000256" key="1">
    <source>
        <dbReference type="ARBA" id="ARBA00001933"/>
    </source>
</evidence>
<evidence type="ECO:0000259" key="5">
    <source>
        <dbReference type="Pfam" id="PF00155"/>
    </source>
</evidence>
<dbReference type="Gene3D" id="3.90.1150.10">
    <property type="entry name" value="Aspartate Aminotransferase, domain 1"/>
    <property type="match status" value="1"/>
</dbReference>
<dbReference type="InterPro" id="IPR005861">
    <property type="entry name" value="HisP_aminotrans"/>
</dbReference>
<keyword evidence="2 6" id="KW-0032">Aminotransferase</keyword>
<dbReference type="InterPro" id="IPR050106">
    <property type="entry name" value="HistidinolP_aminotransfase"/>
</dbReference>
<dbReference type="EC" id="2.6.1.57" evidence="6"/>
<feature type="domain" description="Aminotransferase class I/classII large" evidence="5">
    <location>
        <begin position="34"/>
        <end position="357"/>
    </location>
</feature>
<evidence type="ECO:0000256" key="4">
    <source>
        <dbReference type="ARBA" id="ARBA00022898"/>
    </source>
</evidence>
<evidence type="ECO:0000256" key="2">
    <source>
        <dbReference type="ARBA" id="ARBA00022576"/>
    </source>
</evidence>
<dbReference type="AlphaFoldDB" id="A0A160VET9"/>
<dbReference type="HAMAP" id="MF_01023">
    <property type="entry name" value="HisC_aminotrans_2"/>
    <property type="match status" value="1"/>
</dbReference>
<dbReference type="InterPro" id="IPR015421">
    <property type="entry name" value="PyrdxlP-dep_Trfase_major"/>
</dbReference>
<dbReference type="InterPro" id="IPR015424">
    <property type="entry name" value="PyrdxlP-dep_Trfase"/>
</dbReference>
<dbReference type="PANTHER" id="PTHR43643:SF3">
    <property type="entry name" value="HISTIDINOL-PHOSPHATE AMINOTRANSFERASE"/>
    <property type="match status" value="1"/>
</dbReference>
<dbReference type="InterPro" id="IPR004839">
    <property type="entry name" value="Aminotransferase_I/II_large"/>
</dbReference>
<dbReference type="GO" id="GO:0004400">
    <property type="term" value="F:histidinol-phosphate transaminase activity"/>
    <property type="evidence" value="ECO:0007669"/>
    <property type="project" value="UniProtKB-EC"/>
</dbReference>
<keyword evidence="4" id="KW-0663">Pyridoxal phosphate</keyword>
<organism evidence="6">
    <name type="scientific">hydrothermal vent metagenome</name>
    <dbReference type="NCBI Taxonomy" id="652676"/>
    <lineage>
        <taxon>unclassified sequences</taxon>
        <taxon>metagenomes</taxon>
        <taxon>ecological metagenomes</taxon>
    </lineage>
</organism>
<dbReference type="EC" id="2.6.1.9" evidence="6"/>
<dbReference type="InterPro" id="IPR001917">
    <property type="entry name" value="Aminotrans_II_pyridoxalP_BS"/>
</dbReference>
<evidence type="ECO:0000313" key="6">
    <source>
        <dbReference type="EMBL" id="CUV08329.1"/>
    </source>
</evidence>
<dbReference type="EMBL" id="FAXC01000045">
    <property type="protein sequence ID" value="CUV08329.1"/>
    <property type="molecule type" value="Genomic_DNA"/>
</dbReference>
<dbReference type="Pfam" id="PF00155">
    <property type="entry name" value="Aminotran_1_2"/>
    <property type="match status" value="1"/>
</dbReference>
<dbReference type="GO" id="GO:0030170">
    <property type="term" value="F:pyridoxal phosphate binding"/>
    <property type="evidence" value="ECO:0007669"/>
    <property type="project" value="InterPro"/>
</dbReference>
<dbReference type="PROSITE" id="PS00599">
    <property type="entry name" value="AA_TRANSFER_CLASS_2"/>
    <property type="match status" value="1"/>
</dbReference>
<dbReference type="NCBIfam" id="TIGR01141">
    <property type="entry name" value="hisC"/>
    <property type="match status" value="1"/>
</dbReference>
<accession>A0A160VET9</accession>
<dbReference type="InterPro" id="IPR015422">
    <property type="entry name" value="PyrdxlP-dep_Trfase_small"/>
</dbReference>
<reference evidence="6" key="1">
    <citation type="submission" date="2015-10" db="EMBL/GenBank/DDBJ databases">
        <authorList>
            <person name="Gilbert D.G."/>
        </authorList>
    </citation>
    <scope>NUCLEOTIDE SEQUENCE</scope>
</reference>
<keyword evidence="3 6" id="KW-0808">Transferase</keyword>
<dbReference type="CDD" id="cd00609">
    <property type="entry name" value="AAT_like"/>
    <property type="match status" value="1"/>
</dbReference>
<sequence length="361" mass="40688">MPLVPPYIQNLANYVPGKPIAEVQREFGLSHVDKLASNENSLGPSPKAIKAMTETLSGLHRYPDVSGYELRTKLANRFNIKMKNVILGAGSEGIMSTIIRTFLLQDDELISAANSFIGFRVLANASGRKIHWVPMKKHRYDLEKIAQKINKFTKIIYIANPDNPMGTYITRGEFDQFYSRVPKRVLIILDEAYFEFAQYIDDYPNSMNYRYDNVITLRTFSKAYGLAGLRIGYGFAHDALISNLMKVKEPFEPSLIALTAGVAAMDDTEFLEKTIAMNQTGYAFLENELQSLGVEIISSAANFITTVWNSGKRAAEITQSLLRKGIIVRSLTAFGWPEYIRVSIGTEKENRRFIDALRTLL</sequence>
<evidence type="ECO:0000256" key="3">
    <source>
        <dbReference type="ARBA" id="ARBA00022679"/>
    </source>
</evidence>
<protein>
    <submittedName>
        <fullName evidence="6">Biosynthetic Aromatic amino acid aminotransferase beta @ Histidinol-phosphate aminotransferase</fullName>
        <ecNumber evidence="6">2.6.1.57</ecNumber>
        <ecNumber evidence="6">2.6.1.9</ecNumber>
    </submittedName>
</protein>
<dbReference type="Gene3D" id="3.40.640.10">
    <property type="entry name" value="Type I PLP-dependent aspartate aminotransferase-like (Major domain)"/>
    <property type="match status" value="1"/>
</dbReference>
<dbReference type="SUPFAM" id="SSF53383">
    <property type="entry name" value="PLP-dependent transferases"/>
    <property type="match status" value="1"/>
</dbReference>